<feature type="binding site" evidence="9">
    <location>
        <position position="22"/>
    </location>
    <ligand>
        <name>substrate</name>
    </ligand>
</feature>
<sequence>MNSDLYSLIQQLPKVDLHVHLDGSIKPETVLDLANQQGMDLPAITSSGLLPYLQVTDNCKGLNDYLSKFQLGASLLQTEAALERVAFETIEQASEHNCRYIEVRFGPQLHRQRGLGLEQVIQAVINGLQKGEKAFGIKAQAIVCCLRHQPASVNLKVVEAAAMFLGKGVAAVDLAGDEAGFPAFLFRKVFALAEKKGLPITIHAGEAAGPENIREAVSRLGAGRIGHGISLKQDPVLLQEICTNKIPLEMCPISNIQTKAADSWQEYPIREYFEQGLTVTVNTDNLTVSNTDLTKEYMMLAEKLDFTITEIVQLIRNGVEAAFLDMAEKNLLKHQFVNLPSPQR</sequence>
<dbReference type="AlphaFoldDB" id="A0A1G8YA25"/>
<feature type="domain" description="Adenosine deaminase" evidence="10">
    <location>
        <begin position="13"/>
        <end position="333"/>
    </location>
</feature>
<protein>
    <recommendedName>
        <fullName evidence="1 9">Adenosine deaminase</fullName>
        <ecNumber evidence="1 9">3.5.4.4</ecNumber>
    </recommendedName>
    <alternativeName>
        <fullName evidence="6 9">Adenosine aminohydrolase</fullName>
    </alternativeName>
</protein>
<dbReference type="GO" id="GO:0008270">
    <property type="term" value="F:zinc ion binding"/>
    <property type="evidence" value="ECO:0007669"/>
    <property type="project" value="UniProtKB-UniRule"/>
</dbReference>
<dbReference type="Pfam" id="PF00962">
    <property type="entry name" value="A_deaminase"/>
    <property type="match status" value="1"/>
</dbReference>
<dbReference type="InterPro" id="IPR001365">
    <property type="entry name" value="A_deaminase_dom"/>
</dbReference>
<evidence type="ECO:0000256" key="5">
    <source>
        <dbReference type="ARBA" id="ARBA00023080"/>
    </source>
</evidence>
<dbReference type="GO" id="GO:0009117">
    <property type="term" value="P:nucleotide metabolic process"/>
    <property type="evidence" value="ECO:0007669"/>
    <property type="project" value="UniProtKB-KW"/>
</dbReference>
<feature type="site" description="Important for catalytic activity" evidence="9">
    <location>
        <position position="227"/>
    </location>
</feature>
<evidence type="ECO:0000313" key="12">
    <source>
        <dbReference type="Proteomes" id="UP000198694"/>
    </source>
</evidence>
<evidence type="ECO:0000256" key="3">
    <source>
        <dbReference type="ARBA" id="ARBA00022801"/>
    </source>
</evidence>
<dbReference type="STRING" id="407036.SAMN05216243_1490"/>
<dbReference type="CDD" id="cd01320">
    <property type="entry name" value="ADA"/>
    <property type="match status" value="1"/>
</dbReference>
<name>A0A1G8YA25_9BACI</name>
<dbReference type="Gene3D" id="3.20.20.140">
    <property type="entry name" value="Metal-dependent hydrolases"/>
    <property type="match status" value="1"/>
</dbReference>
<dbReference type="InterPro" id="IPR028893">
    <property type="entry name" value="A_deaminase"/>
</dbReference>
<comment type="cofactor">
    <cofactor evidence="9">
        <name>Zn(2+)</name>
        <dbReference type="ChEBI" id="CHEBI:29105"/>
    </cofactor>
    <text evidence="9">Binds 1 zinc ion per subunit.</text>
</comment>
<dbReference type="PANTHER" id="PTHR11409">
    <property type="entry name" value="ADENOSINE DEAMINASE"/>
    <property type="match status" value="1"/>
</dbReference>
<evidence type="ECO:0000256" key="6">
    <source>
        <dbReference type="ARBA" id="ARBA00031852"/>
    </source>
</evidence>
<keyword evidence="3 9" id="KW-0378">Hydrolase</keyword>
<feature type="active site" description="Proton donor" evidence="9">
    <location>
        <position position="206"/>
    </location>
</feature>
<evidence type="ECO:0000256" key="7">
    <source>
        <dbReference type="ARBA" id="ARBA00047989"/>
    </source>
</evidence>
<comment type="caution">
    <text evidence="9">Lacks conserved residue(s) required for the propagation of feature annotation.</text>
</comment>
<feature type="binding site" evidence="9">
    <location>
        <position position="20"/>
    </location>
    <ligand>
        <name>Zn(2+)</name>
        <dbReference type="ChEBI" id="CHEBI:29105"/>
        <note>catalytic</note>
    </ligand>
</feature>
<dbReference type="NCBIfam" id="TIGR01430">
    <property type="entry name" value="aden_deam"/>
    <property type="match status" value="1"/>
</dbReference>
<keyword evidence="2 9" id="KW-0479">Metal-binding</keyword>
<dbReference type="EC" id="3.5.4.4" evidence="1 9"/>
<evidence type="ECO:0000256" key="4">
    <source>
        <dbReference type="ARBA" id="ARBA00022833"/>
    </source>
</evidence>
<dbReference type="GO" id="GO:0009168">
    <property type="term" value="P:purine ribonucleoside monophosphate biosynthetic process"/>
    <property type="evidence" value="ECO:0007669"/>
    <property type="project" value="UniProtKB-UniRule"/>
</dbReference>
<keyword evidence="5 9" id="KW-0546">Nucleotide metabolism</keyword>
<dbReference type="PANTHER" id="PTHR11409:SF43">
    <property type="entry name" value="ADENOSINE DEAMINASE"/>
    <property type="match status" value="1"/>
</dbReference>
<dbReference type="GO" id="GO:0004000">
    <property type="term" value="F:adenosine deaminase activity"/>
    <property type="evidence" value="ECO:0007669"/>
    <property type="project" value="UniProtKB-UniRule"/>
</dbReference>
<keyword evidence="4 9" id="KW-0862">Zinc</keyword>
<organism evidence="11 12">
    <name type="scientific">Sediminibacillus albus</name>
    <dbReference type="NCBI Taxonomy" id="407036"/>
    <lineage>
        <taxon>Bacteria</taxon>
        <taxon>Bacillati</taxon>
        <taxon>Bacillota</taxon>
        <taxon>Bacilli</taxon>
        <taxon>Bacillales</taxon>
        <taxon>Bacillaceae</taxon>
        <taxon>Sediminibacillus</taxon>
    </lineage>
</organism>
<dbReference type="Proteomes" id="UP000198694">
    <property type="component" value="Unassembled WGS sequence"/>
</dbReference>
<feature type="binding site" evidence="9">
    <location>
        <position position="20"/>
    </location>
    <ligand>
        <name>substrate</name>
    </ligand>
</feature>
<feature type="binding site" evidence="9">
    <location>
        <position position="18"/>
    </location>
    <ligand>
        <name>Zn(2+)</name>
        <dbReference type="ChEBI" id="CHEBI:29105"/>
        <note>catalytic</note>
    </ligand>
</feature>
<evidence type="ECO:0000256" key="9">
    <source>
        <dbReference type="HAMAP-Rule" id="MF_00540"/>
    </source>
</evidence>
<dbReference type="InterPro" id="IPR032466">
    <property type="entry name" value="Metal_Hydrolase"/>
</dbReference>
<dbReference type="InterPro" id="IPR006330">
    <property type="entry name" value="Ado/ade_deaminase"/>
</dbReference>
<dbReference type="GO" id="GO:0043103">
    <property type="term" value="P:hypoxanthine salvage"/>
    <property type="evidence" value="ECO:0007669"/>
    <property type="project" value="TreeGrafter"/>
</dbReference>
<dbReference type="GO" id="GO:0046936">
    <property type="term" value="F:2'-deoxyadenosine deaminase activity"/>
    <property type="evidence" value="ECO:0007669"/>
    <property type="project" value="RHEA"/>
</dbReference>
<comment type="catalytic activity">
    <reaction evidence="7">
        <text>adenosine + H2O + H(+) = inosine + NH4(+)</text>
        <dbReference type="Rhea" id="RHEA:24408"/>
        <dbReference type="ChEBI" id="CHEBI:15377"/>
        <dbReference type="ChEBI" id="CHEBI:15378"/>
        <dbReference type="ChEBI" id="CHEBI:16335"/>
        <dbReference type="ChEBI" id="CHEBI:17596"/>
        <dbReference type="ChEBI" id="CHEBI:28938"/>
        <dbReference type="EC" id="3.5.4.4"/>
    </reaction>
    <physiologicalReaction direction="left-to-right" evidence="7">
        <dbReference type="Rhea" id="RHEA:24409"/>
    </physiologicalReaction>
</comment>
<comment type="function">
    <text evidence="9">Catalyzes the hydrolytic deamination of adenosine and 2-deoxyadenosine.</text>
</comment>
<dbReference type="EMBL" id="FNFL01000002">
    <property type="protein sequence ID" value="SDJ99547.1"/>
    <property type="molecule type" value="Genomic_DNA"/>
</dbReference>
<feature type="binding site" evidence="9">
    <location>
        <position position="284"/>
    </location>
    <ligand>
        <name>Zn(2+)</name>
        <dbReference type="ChEBI" id="CHEBI:29105"/>
        <note>catalytic</note>
    </ligand>
</feature>
<dbReference type="HAMAP" id="MF_00540">
    <property type="entry name" value="A_deaminase"/>
    <property type="match status" value="1"/>
</dbReference>
<feature type="binding site" evidence="9">
    <location>
        <position position="203"/>
    </location>
    <ligand>
        <name>Zn(2+)</name>
        <dbReference type="ChEBI" id="CHEBI:29105"/>
        <note>catalytic</note>
    </ligand>
</feature>
<feature type="binding site" evidence="9">
    <location>
        <position position="176"/>
    </location>
    <ligand>
        <name>substrate</name>
    </ligand>
</feature>
<evidence type="ECO:0000256" key="1">
    <source>
        <dbReference type="ARBA" id="ARBA00012784"/>
    </source>
</evidence>
<dbReference type="GO" id="GO:0005829">
    <property type="term" value="C:cytosol"/>
    <property type="evidence" value="ECO:0007669"/>
    <property type="project" value="TreeGrafter"/>
</dbReference>
<comment type="catalytic activity">
    <reaction evidence="8">
        <text>2'-deoxyadenosine + H2O + H(+) = 2'-deoxyinosine + NH4(+)</text>
        <dbReference type="Rhea" id="RHEA:28190"/>
        <dbReference type="ChEBI" id="CHEBI:15377"/>
        <dbReference type="ChEBI" id="CHEBI:15378"/>
        <dbReference type="ChEBI" id="CHEBI:17256"/>
        <dbReference type="ChEBI" id="CHEBI:28938"/>
        <dbReference type="ChEBI" id="CHEBI:28997"/>
        <dbReference type="EC" id="3.5.4.4"/>
    </reaction>
    <physiologicalReaction direction="left-to-right" evidence="8">
        <dbReference type="Rhea" id="RHEA:28191"/>
    </physiologicalReaction>
</comment>
<dbReference type="GO" id="GO:0046103">
    <property type="term" value="P:inosine biosynthetic process"/>
    <property type="evidence" value="ECO:0007669"/>
    <property type="project" value="TreeGrafter"/>
</dbReference>
<keyword evidence="12" id="KW-1185">Reference proteome</keyword>
<evidence type="ECO:0000256" key="2">
    <source>
        <dbReference type="ARBA" id="ARBA00022723"/>
    </source>
</evidence>
<comment type="similarity">
    <text evidence="9">Belongs to the metallo-dependent hydrolases superfamily. Adenosine and AMP deaminases family. Adenosine deaminase subfamily.</text>
</comment>
<accession>A0A1G8YA25</accession>
<dbReference type="GO" id="GO:0006154">
    <property type="term" value="P:adenosine catabolic process"/>
    <property type="evidence" value="ECO:0007669"/>
    <property type="project" value="TreeGrafter"/>
</dbReference>
<evidence type="ECO:0000313" key="11">
    <source>
        <dbReference type="EMBL" id="SDJ99547.1"/>
    </source>
</evidence>
<evidence type="ECO:0000259" key="10">
    <source>
        <dbReference type="Pfam" id="PF00962"/>
    </source>
</evidence>
<gene>
    <name evidence="9" type="primary">add</name>
    <name evidence="11" type="ORF">SAMN05216243_1490</name>
</gene>
<dbReference type="SUPFAM" id="SSF51556">
    <property type="entry name" value="Metallo-dependent hydrolases"/>
    <property type="match status" value="1"/>
</dbReference>
<reference evidence="11 12" key="1">
    <citation type="submission" date="2016-10" db="EMBL/GenBank/DDBJ databases">
        <authorList>
            <person name="de Groot N.N."/>
        </authorList>
    </citation>
    <scope>NUCLEOTIDE SEQUENCE [LARGE SCALE GENOMIC DNA]</scope>
    <source>
        <strain evidence="11 12">CGMCC 1.6502</strain>
    </source>
</reference>
<evidence type="ECO:0000256" key="8">
    <source>
        <dbReference type="ARBA" id="ARBA00049213"/>
    </source>
</evidence>
<proteinExistence type="inferred from homology"/>